<dbReference type="PANTHER" id="PTHR10083:SF328">
    <property type="entry name" value="TISSUE FACTOR PATHWAY INHIBITOR"/>
    <property type="match status" value="1"/>
</dbReference>
<keyword evidence="4" id="KW-0646">Protease inhibitor</keyword>
<comment type="subcellular location">
    <subcellularLocation>
        <location evidence="1">Secreted</location>
    </subcellularLocation>
</comment>
<evidence type="ECO:0000259" key="9">
    <source>
        <dbReference type="PROSITE" id="PS50279"/>
    </source>
</evidence>
<proteinExistence type="inferred from homology"/>
<feature type="signal peptide" evidence="8">
    <location>
        <begin position="1"/>
        <end position="20"/>
    </location>
</feature>
<feature type="non-terminal residue" evidence="10">
    <location>
        <position position="1"/>
    </location>
</feature>
<evidence type="ECO:0000256" key="8">
    <source>
        <dbReference type="SAM" id="SignalP"/>
    </source>
</evidence>
<dbReference type="Gene3D" id="4.10.410.10">
    <property type="entry name" value="Pancreatic trypsin inhibitor Kunitz domain"/>
    <property type="match status" value="1"/>
</dbReference>
<dbReference type="Pfam" id="PF00014">
    <property type="entry name" value="Kunitz_BPTI"/>
    <property type="match status" value="1"/>
</dbReference>
<protein>
    <recommendedName>
        <fullName evidence="9">BPTI/Kunitz inhibitor domain-containing protein</fullName>
    </recommendedName>
</protein>
<dbReference type="InterPro" id="IPR020901">
    <property type="entry name" value="Prtase_inh_Kunz-CS"/>
</dbReference>
<dbReference type="AlphaFoldDB" id="V8N8W8"/>
<evidence type="ECO:0000256" key="6">
    <source>
        <dbReference type="ARBA" id="ARBA00023157"/>
    </source>
</evidence>
<dbReference type="OrthoDB" id="4473401at2759"/>
<sequence length="102" mass="10950">MWSRLLLVGVLLSFSADLQAASGGDSDEESQRPLNNHRKCSNESSIRVSYNSQAGVCEKFVHQGCEGNGNNFATQLECLQACASRGEQAGVEETVSAALKEK</sequence>
<dbReference type="InterPro" id="IPR050098">
    <property type="entry name" value="TFPI/VKTCI-like"/>
</dbReference>
<dbReference type="GO" id="GO:0005615">
    <property type="term" value="C:extracellular space"/>
    <property type="evidence" value="ECO:0007669"/>
    <property type="project" value="TreeGrafter"/>
</dbReference>
<feature type="region of interest" description="Disordered" evidence="7">
    <location>
        <begin position="19"/>
        <end position="42"/>
    </location>
</feature>
<dbReference type="SUPFAM" id="SSF57362">
    <property type="entry name" value="BPTI-like"/>
    <property type="match status" value="1"/>
</dbReference>
<keyword evidence="5" id="KW-0722">Serine protease inhibitor</keyword>
<dbReference type="Proteomes" id="UP000018936">
    <property type="component" value="Unassembled WGS sequence"/>
</dbReference>
<dbReference type="EMBL" id="AZIM01006597">
    <property type="protein sequence ID" value="ETE58540.1"/>
    <property type="molecule type" value="Genomic_DNA"/>
</dbReference>
<comment type="caution">
    <text evidence="10">The sequence shown here is derived from an EMBL/GenBank/DDBJ whole genome shotgun (WGS) entry which is preliminary data.</text>
</comment>
<dbReference type="PANTHER" id="PTHR10083">
    <property type="entry name" value="KUNITZ-TYPE PROTEASE INHIBITOR-RELATED"/>
    <property type="match status" value="1"/>
</dbReference>
<evidence type="ECO:0000313" key="10">
    <source>
        <dbReference type="EMBL" id="ETE58540.1"/>
    </source>
</evidence>
<keyword evidence="11" id="KW-1185">Reference proteome</keyword>
<feature type="domain" description="BPTI/Kunitz inhibitor" evidence="9">
    <location>
        <begin position="30"/>
        <end position="82"/>
    </location>
</feature>
<dbReference type="PROSITE" id="PS00280">
    <property type="entry name" value="BPTI_KUNITZ_1"/>
    <property type="match status" value="1"/>
</dbReference>
<keyword evidence="3" id="KW-0964">Secreted</keyword>
<dbReference type="InterPro" id="IPR036880">
    <property type="entry name" value="Kunitz_BPTI_sf"/>
</dbReference>
<evidence type="ECO:0000256" key="2">
    <source>
        <dbReference type="ARBA" id="ARBA00008415"/>
    </source>
</evidence>
<dbReference type="InterPro" id="IPR002223">
    <property type="entry name" value="Kunitz_BPTI"/>
</dbReference>
<evidence type="ECO:0000313" key="11">
    <source>
        <dbReference type="Proteomes" id="UP000018936"/>
    </source>
</evidence>
<evidence type="ECO:0000256" key="4">
    <source>
        <dbReference type="ARBA" id="ARBA00022690"/>
    </source>
</evidence>
<gene>
    <name evidence="10" type="ORF">L345_15740</name>
</gene>
<dbReference type="GO" id="GO:0004867">
    <property type="term" value="F:serine-type endopeptidase inhibitor activity"/>
    <property type="evidence" value="ECO:0007669"/>
    <property type="project" value="UniProtKB-KW"/>
</dbReference>
<evidence type="ECO:0000256" key="1">
    <source>
        <dbReference type="ARBA" id="ARBA00004613"/>
    </source>
</evidence>
<feature type="chain" id="PRO_5004770559" description="BPTI/Kunitz inhibitor domain-containing protein" evidence="8">
    <location>
        <begin position="21"/>
        <end position="102"/>
    </location>
</feature>
<organism evidence="10 11">
    <name type="scientific">Ophiophagus hannah</name>
    <name type="common">King cobra</name>
    <name type="synonym">Naja hannah</name>
    <dbReference type="NCBI Taxonomy" id="8665"/>
    <lineage>
        <taxon>Eukaryota</taxon>
        <taxon>Metazoa</taxon>
        <taxon>Chordata</taxon>
        <taxon>Craniata</taxon>
        <taxon>Vertebrata</taxon>
        <taxon>Euteleostomi</taxon>
        <taxon>Lepidosauria</taxon>
        <taxon>Squamata</taxon>
        <taxon>Bifurcata</taxon>
        <taxon>Unidentata</taxon>
        <taxon>Episquamata</taxon>
        <taxon>Toxicofera</taxon>
        <taxon>Serpentes</taxon>
        <taxon>Colubroidea</taxon>
        <taxon>Elapidae</taxon>
        <taxon>Elapinae</taxon>
        <taxon>Ophiophagus</taxon>
    </lineage>
</organism>
<dbReference type="SMART" id="SM00131">
    <property type="entry name" value="KU"/>
    <property type="match status" value="1"/>
</dbReference>
<dbReference type="PRINTS" id="PR00759">
    <property type="entry name" value="BASICPTASE"/>
</dbReference>
<evidence type="ECO:0000256" key="3">
    <source>
        <dbReference type="ARBA" id="ARBA00022525"/>
    </source>
</evidence>
<evidence type="ECO:0000256" key="5">
    <source>
        <dbReference type="ARBA" id="ARBA00022900"/>
    </source>
</evidence>
<keyword evidence="6" id="KW-1015">Disulfide bond</keyword>
<comment type="similarity">
    <text evidence="2">Belongs to the venom Kunitz-type family.</text>
</comment>
<reference evidence="10 11" key="1">
    <citation type="journal article" date="2013" name="Proc. Natl. Acad. Sci. U.S.A.">
        <title>The king cobra genome reveals dynamic gene evolution and adaptation in the snake venom system.</title>
        <authorList>
            <person name="Vonk F.J."/>
            <person name="Casewell N.R."/>
            <person name="Henkel C.V."/>
            <person name="Heimberg A.M."/>
            <person name="Jansen H.J."/>
            <person name="McCleary R.J."/>
            <person name="Kerkkamp H.M."/>
            <person name="Vos R.A."/>
            <person name="Guerreiro I."/>
            <person name="Calvete J.J."/>
            <person name="Wuster W."/>
            <person name="Woods A.E."/>
            <person name="Logan J.M."/>
            <person name="Harrison R.A."/>
            <person name="Castoe T.A."/>
            <person name="de Koning A.P."/>
            <person name="Pollock D.D."/>
            <person name="Yandell M."/>
            <person name="Calderon D."/>
            <person name="Renjifo C."/>
            <person name="Currier R.B."/>
            <person name="Salgado D."/>
            <person name="Pla D."/>
            <person name="Sanz L."/>
            <person name="Hyder A.S."/>
            <person name="Ribeiro J.M."/>
            <person name="Arntzen J.W."/>
            <person name="van den Thillart G.E."/>
            <person name="Boetzer M."/>
            <person name="Pirovano W."/>
            <person name="Dirks R.P."/>
            <person name="Spaink H.P."/>
            <person name="Duboule D."/>
            <person name="McGlinn E."/>
            <person name="Kini R.M."/>
            <person name="Richardson M.K."/>
        </authorList>
    </citation>
    <scope>NUCLEOTIDE SEQUENCE</scope>
    <source>
        <tissue evidence="10">Blood</tissue>
    </source>
</reference>
<evidence type="ECO:0000256" key="7">
    <source>
        <dbReference type="SAM" id="MobiDB-lite"/>
    </source>
</evidence>
<name>V8N8W8_OPHHA</name>
<dbReference type="PROSITE" id="PS50279">
    <property type="entry name" value="BPTI_KUNITZ_2"/>
    <property type="match status" value="1"/>
</dbReference>
<keyword evidence="8" id="KW-0732">Signal</keyword>
<dbReference type="CDD" id="cd00109">
    <property type="entry name" value="Kunitz-type"/>
    <property type="match status" value="1"/>
</dbReference>
<accession>V8N8W8</accession>